<keyword evidence="6" id="KW-1185">Reference proteome</keyword>
<dbReference type="Pfam" id="PF13556">
    <property type="entry name" value="HTH_30"/>
    <property type="match status" value="1"/>
</dbReference>
<dbReference type="Gene3D" id="1.10.10.2840">
    <property type="entry name" value="PucR C-terminal helix-turn-helix domain"/>
    <property type="match status" value="1"/>
</dbReference>
<gene>
    <name evidence="5" type="ORF">SAMN05444320_104424</name>
</gene>
<dbReference type="InterPro" id="IPR012914">
    <property type="entry name" value="PucR_dom"/>
</dbReference>
<name>A0A1M5DEK7_STRHI</name>
<sequence>MPRLRQLLDDPDLDLVVLVGGDGLDREIRWAHVTELPDPTPYVGAEELVLTNGLWLAQEDAEAFVGRLAAAGAVGLVFGLRTTVPEVPPPVVEACRRQGLPLASLPVEVPFTAVTRAVAAATATERQRMLLDTVRRTDALTAAVSSGDGLRGVLRVLAGTRQTPVAVAVVDRLGQVLDHVGPVPANVEAARTAAVLNAGQSEGEVELASGEPATVVTVTGFGSGDLALLYGRAPAALTESERAALTQTVRFVTVELGRRQAVRAIEARFATEIVDLVLAGPRRDEELAARLRSFGLAAEAAMAVFVVRDATDARPPEVAADVVAEHFVSRGLPAVAPTTAEEIVAIVGLHTAPARLPDLAAQLVEALRRRVPGADWCVGAGRIARDHQVLRQSLVQAREACRMARVRGHERRAVTFDEVGSYRMVLASLDERARQDFARTVLGPALDYDREHRSGLVDSLATFLACGGRWSEAATRLHVHVNTLRNRLAKLEQLTDRDLSDTGDRTDLFLALRVLAPEP</sequence>
<evidence type="ECO:0000313" key="5">
    <source>
        <dbReference type="EMBL" id="SHF65439.1"/>
    </source>
</evidence>
<protein>
    <submittedName>
        <fullName evidence="5">PucR C-terminal helix-turn-helix domain-containing protein</fullName>
    </submittedName>
</protein>
<dbReference type="InterPro" id="IPR051448">
    <property type="entry name" value="CdaR-like_regulators"/>
</dbReference>
<feature type="domain" description="Purine catabolism PurC-like" evidence="2">
    <location>
        <begin position="7"/>
        <end position="120"/>
    </location>
</feature>
<dbReference type="Pfam" id="PF17853">
    <property type="entry name" value="GGDEF_2"/>
    <property type="match status" value="1"/>
</dbReference>
<evidence type="ECO:0000259" key="3">
    <source>
        <dbReference type="Pfam" id="PF13556"/>
    </source>
</evidence>
<comment type="similarity">
    <text evidence="1">Belongs to the CdaR family.</text>
</comment>
<reference evidence="5 6" key="1">
    <citation type="submission" date="2016-11" db="EMBL/GenBank/DDBJ databases">
        <authorList>
            <person name="Jaros S."/>
            <person name="Januszkiewicz K."/>
            <person name="Wedrychowicz H."/>
        </authorList>
    </citation>
    <scope>NUCLEOTIDE SEQUENCE [LARGE SCALE GENOMIC DNA]</scope>
    <source>
        <strain evidence="5 6">DSM 44523</strain>
    </source>
</reference>
<accession>A0A1M5DEK7</accession>
<dbReference type="STRING" id="2017.SAMN05444320_104424"/>
<dbReference type="PANTHER" id="PTHR33744">
    <property type="entry name" value="CARBOHYDRATE DIACID REGULATOR"/>
    <property type="match status" value="1"/>
</dbReference>
<proteinExistence type="inferred from homology"/>
<evidence type="ECO:0000256" key="1">
    <source>
        <dbReference type="ARBA" id="ARBA00006754"/>
    </source>
</evidence>
<evidence type="ECO:0000259" key="4">
    <source>
        <dbReference type="Pfam" id="PF17853"/>
    </source>
</evidence>
<dbReference type="InterPro" id="IPR042070">
    <property type="entry name" value="PucR_C-HTH_sf"/>
</dbReference>
<dbReference type="Pfam" id="PF07905">
    <property type="entry name" value="PucR"/>
    <property type="match status" value="1"/>
</dbReference>
<organism evidence="5 6">
    <name type="scientific">Streptoalloteichus hindustanus</name>
    <dbReference type="NCBI Taxonomy" id="2017"/>
    <lineage>
        <taxon>Bacteria</taxon>
        <taxon>Bacillati</taxon>
        <taxon>Actinomycetota</taxon>
        <taxon>Actinomycetes</taxon>
        <taxon>Pseudonocardiales</taxon>
        <taxon>Pseudonocardiaceae</taxon>
        <taxon>Streptoalloteichus</taxon>
    </lineage>
</organism>
<dbReference type="OrthoDB" id="3170447at2"/>
<evidence type="ECO:0000313" key="6">
    <source>
        <dbReference type="Proteomes" id="UP000184501"/>
    </source>
</evidence>
<dbReference type="Proteomes" id="UP000184501">
    <property type="component" value="Unassembled WGS sequence"/>
</dbReference>
<dbReference type="EMBL" id="FQVN01000004">
    <property type="protein sequence ID" value="SHF65439.1"/>
    <property type="molecule type" value="Genomic_DNA"/>
</dbReference>
<dbReference type="InterPro" id="IPR025736">
    <property type="entry name" value="PucR_C-HTH_dom"/>
</dbReference>
<dbReference type="PANTHER" id="PTHR33744:SF17">
    <property type="entry name" value="CONSERVED PROTEIN"/>
    <property type="match status" value="1"/>
</dbReference>
<dbReference type="AlphaFoldDB" id="A0A1M5DEK7"/>
<feature type="domain" description="CdaR GGDEF-like" evidence="4">
    <location>
        <begin position="283"/>
        <end position="403"/>
    </location>
</feature>
<dbReference type="RefSeq" id="WP_073483886.1">
    <property type="nucleotide sequence ID" value="NZ_FQVN01000004.1"/>
</dbReference>
<evidence type="ECO:0000259" key="2">
    <source>
        <dbReference type="Pfam" id="PF07905"/>
    </source>
</evidence>
<feature type="domain" description="PucR C-terminal helix-turn-helix" evidence="3">
    <location>
        <begin position="456"/>
        <end position="514"/>
    </location>
</feature>
<dbReference type="InterPro" id="IPR041522">
    <property type="entry name" value="CdaR_GGDEF"/>
</dbReference>